<keyword evidence="2" id="KW-0964">Secreted</keyword>
<evidence type="ECO:0000313" key="5">
    <source>
        <dbReference type="Ensembl" id="ENSEBUP00000008851.1"/>
    </source>
</evidence>
<dbReference type="SMART" id="SM00110">
    <property type="entry name" value="C1Q"/>
    <property type="match status" value="1"/>
</dbReference>
<accession>A0A8C4Q271</accession>
<sequence>MYWALSSPEKVETSLQLDPASLTLPFMPQQVRVAFSASRTYNFFPGILDQPISFDTLTTVLGECFDVMSGRFHCPINGTYIFFFHILKLAVNVPLYVNLMKNNEILVSAYANDGAPDHETASNHVLIHLLQGDQVWLRLHRGTIYGSSWKYSTFSGYLIYLD</sequence>
<keyword evidence="6" id="KW-1185">Reference proteome</keyword>
<dbReference type="Proteomes" id="UP000694388">
    <property type="component" value="Unplaced"/>
</dbReference>
<dbReference type="GeneTree" id="ENSGT00940000153438"/>
<dbReference type="InterPro" id="IPR001073">
    <property type="entry name" value="C1q_dom"/>
</dbReference>
<evidence type="ECO:0000256" key="1">
    <source>
        <dbReference type="ARBA" id="ARBA00004613"/>
    </source>
</evidence>
<dbReference type="GO" id="GO:0005576">
    <property type="term" value="C:extracellular region"/>
    <property type="evidence" value="ECO:0007669"/>
    <property type="project" value="UniProtKB-SubCell"/>
</dbReference>
<dbReference type="PANTHER" id="PTHR22923:SF116">
    <property type="entry name" value="C1Q DOMAIN-CONTAINING PROTEIN"/>
    <property type="match status" value="1"/>
</dbReference>
<dbReference type="InterPro" id="IPR050822">
    <property type="entry name" value="Cerebellin_Synaptic_Org"/>
</dbReference>
<evidence type="ECO:0000259" key="4">
    <source>
        <dbReference type="PROSITE" id="PS50871"/>
    </source>
</evidence>
<dbReference type="SUPFAM" id="SSF49842">
    <property type="entry name" value="TNF-like"/>
    <property type="match status" value="1"/>
</dbReference>
<proteinExistence type="predicted"/>
<keyword evidence="3" id="KW-0732">Signal</keyword>
<evidence type="ECO:0000256" key="3">
    <source>
        <dbReference type="ARBA" id="ARBA00022729"/>
    </source>
</evidence>
<dbReference type="OMA" id="HIESKAY"/>
<protein>
    <recommendedName>
        <fullName evidence="4">C1q domain-containing protein</fullName>
    </recommendedName>
</protein>
<dbReference type="AlphaFoldDB" id="A0A8C4Q271"/>
<comment type="subcellular location">
    <subcellularLocation>
        <location evidence="1">Secreted</location>
    </subcellularLocation>
</comment>
<dbReference type="Gene3D" id="2.60.120.40">
    <property type="match status" value="1"/>
</dbReference>
<reference evidence="5" key="1">
    <citation type="submission" date="2025-08" db="UniProtKB">
        <authorList>
            <consortium name="Ensembl"/>
        </authorList>
    </citation>
    <scope>IDENTIFICATION</scope>
</reference>
<dbReference type="InterPro" id="IPR008983">
    <property type="entry name" value="Tumour_necrosis_fac-like_dom"/>
</dbReference>
<evidence type="ECO:0000256" key="2">
    <source>
        <dbReference type="ARBA" id="ARBA00022525"/>
    </source>
</evidence>
<reference evidence="5" key="2">
    <citation type="submission" date="2025-09" db="UniProtKB">
        <authorList>
            <consortium name="Ensembl"/>
        </authorList>
    </citation>
    <scope>IDENTIFICATION</scope>
</reference>
<evidence type="ECO:0000313" key="6">
    <source>
        <dbReference type="Proteomes" id="UP000694388"/>
    </source>
</evidence>
<dbReference type="PANTHER" id="PTHR22923">
    <property type="entry name" value="CEREBELLIN-RELATED"/>
    <property type="match status" value="1"/>
</dbReference>
<dbReference type="PROSITE" id="PS50871">
    <property type="entry name" value="C1Q"/>
    <property type="match status" value="1"/>
</dbReference>
<name>A0A8C4Q271_EPTBU</name>
<dbReference type="Pfam" id="PF00386">
    <property type="entry name" value="C1q"/>
    <property type="match status" value="1"/>
</dbReference>
<dbReference type="Ensembl" id="ENSEBUT00000009364.1">
    <property type="protein sequence ID" value="ENSEBUP00000008851.1"/>
    <property type="gene ID" value="ENSEBUG00000005720.1"/>
</dbReference>
<feature type="domain" description="C1q" evidence="4">
    <location>
        <begin position="28"/>
        <end position="162"/>
    </location>
</feature>
<organism evidence="5 6">
    <name type="scientific">Eptatretus burgeri</name>
    <name type="common">Inshore hagfish</name>
    <dbReference type="NCBI Taxonomy" id="7764"/>
    <lineage>
        <taxon>Eukaryota</taxon>
        <taxon>Metazoa</taxon>
        <taxon>Chordata</taxon>
        <taxon>Craniata</taxon>
        <taxon>Vertebrata</taxon>
        <taxon>Cyclostomata</taxon>
        <taxon>Myxini</taxon>
        <taxon>Myxiniformes</taxon>
        <taxon>Myxinidae</taxon>
        <taxon>Eptatretinae</taxon>
        <taxon>Eptatretus</taxon>
    </lineage>
</organism>
<dbReference type="PRINTS" id="PR00007">
    <property type="entry name" value="COMPLEMNTC1Q"/>
</dbReference>